<accession>A0A833H131</accession>
<dbReference type="PANTHER" id="PTHR34075:SF4">
    <property type="entry name" value="DUF35 DOMAIN-CONTAINING PROTEIN"/>
    <property type="match status" value="1"/>
</dbReference>
<evidence type="ECO:0000313" key="4">
    <source>
        <dbReference type="EMBL" id="KAB2931979.1"/>
    </source>
</evidence>
<gene>
    <name evidence="4" type="ORF">F9K24_11895</name>
</gene>
<dbReference type="InterPro" id="IPR002878">
    <property type="entry name" value="ChsH2_C"/>
</dbReference>
<name>A0A833H131_9LEPT</name>
<dbReference type="PANTHER" id="PTHR34075">
    <property type="entry name" value="BLR3430 PROTEIN"/>
    <property type="match status" value="1"/>
</dbReference>
<proteinExistence type="predicted"/>
<dbReference type="InterPro" id="IPR052513">
    <property type="entry name" value="Thioester_dehydratase-like"/>
</dbReference>
<evidence type="ECO:0000256" key="1">
    <source>
        <dbReference type="SAM" id="MobiDB-lite"/>
    </source>
</evidence>
<sequence length="543" mass="60227">MKIDLPATEHPRIVQGAVELQHRWTPGGLIGDFLKSLERKGLFSTDGKFYPAISRGADFSQGTEPSFDSGQFDRKPLSVHGFSFDGGSLLYDGWPGRNGIEGVDDQRSFLALISHPDLKAPFVHRVCAGKSKLDTLKLGAALVFAGPCFLVADNSSQHREDKDRLLESEDSIANGPRTGAAQTEPAHARREAIAAIDEAALDVIRSKAGEVDQVIVVTPQPESLRAGGNGLLEKAQVIQAELFSVHSLLYEVQAFCEQYGRVLLIAPAFFYQAAARSTHLWKFNSVTFVLSGVIPQSLKKEFEQRYATVYSVSHSSDVDPLTEQLYAHPAVIDAVVARGRKNRAMVILRQNAKEDERQMREFYRRKGIVVDDVQIVDAFLRKDDGSVDTSVLLEEERRLREGVSVVEGSLRIEYEWHCGSALSRFYDGLQHEGRFYGTVCSKCQRVQVPPKLYCGVCFADAFEFVALPDTGVVESCTTVHLEFPGQPAKPPYTYGYIKLDGASTHFYHLLDGDVVVGDRVKAIWQPADQRKGAMADVQRFTRI</sequence>
<feature type="domain" description="ChsH2 rubredoxin-like zinc ribbon" evidence="3">
    <location>
        <begin position="432"/>
        <end position="463"/>
    </location>
</feature>
<protein>
    <submittedName>
        <fullName evidence="4">Uncharacterized protein</fullName>
    </submittedName>
</protein>
<dbReference type="EMBL" id="WBUI01000011">
    <property type="protein sequence ID" value="KAB2931979.1"/>
    <property type="molecule type" value="Genomic_DNA"/>
</dbReference>
<evidence type="ECO:0000259" key="3">
    <source>
        <dbReference type="Pfam" id="PF12172"/>
    </source>
</evidence>
<comment type="caution">
    <text evidence="4">The sequence shown here is derived from an EMBL/GenBank/DDBJ whole genome shotgun (WGS) entry which is preliminary data.</text>
</comment>
<dbReference type="InterPro" id="IPR022002">
    <property type="entry name" value="ChsH2_Znr"/>
</dbReference>
<feature type="region of interest" description="Disordered" evidence="1">
    <location>
        <begin position="160"/>
        <end position="186"/>
    </location>
</feature>
<reference evidence="4 5" key="1">
    <citation type="submission" date="2019-10" db="EMBL/GenBank/DDBJ databases">
        <title>Extracellular Electron Transfer in a Candidatus Methanoperedens spp. Enrichment Culture.</title>
        <authorList>
            <person name="Berger S."/>
            <person name="Rangel Shaw D."/>
            <person name="Berben T."/>
            <person name="In 'T Zandt M."/>
            <person name="Frank J."/>
            <person name="Reimann J."/>
            <person name="Jetten M.S.M."/>
            <person name="Welte C.U."/>
        </authorList>
    </citation>
    <scope>NUCLEOTIDE SEQUENCE [LARGE SCALE GENOMIC DNA]</scope>
    <source>
        <strain evidence="4">SB12</strain>
    </source>
</reference>
<dbReference type="Pfam" id="PF12172">
    <property type="entry name" value="zf-ChsH2"/>
    <property type="match status" value="1"/>
</dbReference>
<evidence type="ECO:0000313" key="5">
    <source>
        <dbReference type="Proteomes" id="UP000460298"/>
    </source>
</evidence>
<feature type="domain" description="ChsH2 C-terminal OB-fold" evidence="2">
    <location>
        <begin position="465"/>
        <end position="524"/>
    </location>
</feature>
<dbReference type="SUPFAM" id="SSF50249">
    <property type="entry name" value="Nucleic acid-binding proteins"/>
    <property type="match status" value="1"/>
</dbReference>
<dbReference type="AlphaFoldDB" id="A0A833H131"/>
<evidence type="ECO:0000259" key="2">
    <source>
        <dbReference type="Pfam" id="PF01796"/>
    </source>
</evidence>
<dbReference type="Pfam" id="PF01796">
    <property type="entry name" value="OB_ChsH2_C"/>
    <property type="match status" value="1"/>
</dbReference>
<organism evidence="4 5">
    <name type="scientific">Leptonema illini</name>
    <dbReference type="NCBI Taxonomy" id="183"/>
    <lineage>
        <taxon>Bacteria</taxon>
        <taxon>Pseudomonadati</taxon>
        <taxon>Spirochaetota</taxon>
        <taxon>Spirochaetia</taxon>
        <taxon>Leptospirales</taxon>
        <taxon>Leptospiraceae</taxon>
        <taxon>Leptonema</taxon>
    </lineage>
</organism>
<dbReference type="Gene3D" id="6.10.30.10">
    <property type="match status" value="1"/>
</dbReference>
<dbReference type="InterPro" id="IPR012340">
    <property type="entry name" value="NA-bd_OB-fold"/>
</dbReference>
<dbReference type="Proteomes" id="UP000460298">
    <property type="component" value="Unassembled WGS sequence"/>
</dbReference>